<proteinExistence type="predicted"/>
<dbReference type="EMBL" id="LAZR01009480">
    <property type="protein sequence ID" value="KKM72397.1"/>
    <property type="molecule type" value="Genomic_DNA"/>
</dbReference>
<name>A0A0F9MT33_9ZZZZ</name>
<gene>
    <name evidence="2" type="ORF">LCGC14_1420930</name>
</gene>
<dbReference type="AlphaFoldDB" id="A0A0F9MT33"/>
<organism evidence="2">
    <name type="scientific">marine sediment metagenome</name>
    <dbReference type="NCBI Taxonomy" id="412755"/>
    <lineage>
        <taxon>unclassified sequences</taxon>
        <taxon>metagenomes</taxon>
        <taxon>ecological metagenomes</taxon>
    </lineage>
</organism>
<comment type="caution">
    <text evidence="2">The sequence shown here is derived from an EMBL/GenBank/DDBJ whole genome shotgun (WGS) entry which is preliminary data.</text>
</comment>
<protein>
    <submittedName>
        <fullName evidence="2">Uncharacterized protein</fullName>
    </submittedName>
</protein>
<reference evidence="2" key="1">
    <citation type="journal article" date="2015" name="Nature">
        <title>Complex archaea that bridge the gap between prokaryotes and eukaryotes.</title>
        <authorList>
            <person name="Spang A."/>
            <person name="Saw J.H."/>
            <person name="Jorgensen S.L."/>
            <person name="Zaremba-Niedzwiedzka K."/>
            <person name="Martijn J."/>
            <person name="Lind A.E."/>
            <person name="van Eijk R."/>
            <person name="Schleper C."/>
            <person name="Guy L."/>
            <person name="Ettema T.J."/>
        </authorList>
    </citation>
    <scope>NUCLEOTIDE SEQUENCE</scope>
</reference>
<accession>A0A0F9MT33</accession>
<feature type="region of interest" description="Disordered" evidence="1">
    <location>
        <begin position="1"/>
        <end position="23"/>
    </location>
</feature>
<evidence type="ECO:0000256" key="1">
    <source>
        <dbReference type="SAM" id="MobiDB-lite"/>
    </source>
</evidence>
<evidence type="ECO:0000313" key="2">
    <source>
        <dbReference type="EMBL" id="KKM72397.1"/>
    </source>
</evidence>
<sequence>MSKSAPDVTQTSTQKTTLDPQSQRFLDQYRSNALSQVGASGQLPPGMEGFAARSGQLAGNPLDFAMQTGLTGINQFLNPELENVIGGVRGDFDRQREFASNRAGQIAQSENAFGGSRSAILEAQGLSDVNRQESQTISGLRSNAFANARASLLGERGRMGQLGMAGLQNQFGLGQFMNQRQQQALQGLVPGLGVGGSTVETKDVMPMERGGLTGLLGGAGAGFVLGGPIGAGLGAMGAFG</sequence>